<keyword evidence="2" id="KW-0342">GTP-binding</keyword>
<evidence type="ECO:0000259" key="3">
    <source>
        <dbReference type="SMART" id="SM00962"/>
    </source>
</evidence>
<dbReference type="InterPro" id="IPR027417">
    <property type="entry name" value="P-loop_NTPase"/>
</dbReference>
<evidence type="ECO:0000313" key="5">
    <source>
        <dbReference type="Proteomes" id="UP000028481"/>
    </source>
</evidence>
<feature type="domain" description="SRP54-type proteins GTP-binding" evidence="3">
    <location>
        <begin position="140"/>
        <end position="328"/>
    </location>
</feature>
<protein>
    <recommendedName>
        <fullName evidence="3">SRP54-type proteins GTP-binding domain-containing protein</fullName>
    </recommendedName>
</protein>
<dbReference type="KEGG" id="tcm:HL41_02600"/>
<dbReference type="PaxDb" id="289377-HL41_02600"/>
<evidence type="ECO:0000256" key="1">
    <source>
        <dbReference type="ARBA" id="ARBA00022741"/>
    </source>
</evidence>
<dbReference type="STRING" id="289377.HL41_02600"/>
<dbReference type="RefSeq" id="WP_022855122.1">
    <property type="nucleotide sequence ID" value="NZ_CP008796.1"/>
</dbReference>
<dbReference type="SMART" id="SM00962">
    <property type="entry name" value="SRP54"/>
    <property type="match status" value="1"/>
</dbReference>
<dbReference type="Proteomes" id="UP000028481">
    <property type="component" value="Chromosome"/>
</dbReference>
<reference evidence="4 5" key="1">
    <citation type="journal article" date="2015" name="Genome Announc.">
        <title>Genome Sequence of a Sulfate-Reducing Thermophilic Bacterium, Thermodesulfobacterium commune DSM 2178T (Phylum Thermodesulfobacteria).</title>
        <authorList>
            <person name="Bhatnagar S."/>
            <person name="Badger J.H."/>
            <person name="Madupu R."/>
            <person name="Khouri H.M."/>
            <person name="O'Connor E.M."/>
            <person name="Robb F.T."/>
            <person name="Ward N.L."/>
            <person name="Eisen J.A."/>
        </authorList>
    </citation>
    <scope>NUCLEOTIDE SEQUENCE [LARGE SCALE GENOMIC DNA]</scope>
    <source>
        <strain evidence="4 5">DSM 2178</strain>
    </source>
</reference>
<dbReference type="GO" id="GO:0005525">
    <property type="term" value="F:GTP binding"/>
    <property type="evidence" value="ECO:0007669"/>
    <property type="project" value="UniProtKB-KW"/>
</dbReference>
<accession>A0A075WTQ6</accession>
<sequence>MKIKKFRGRTILEALNQVKKEFGEDAVILNSEKVKTAEGDFFEITAAIEETEVPVVSPTLEDKKSKNFSYTLDQELKKDLEEIKELLKKVLHPQLRDITYLKYLEKGVPAFIAKEMVEKKLDLPEYISVKIKEKGVVPHSKYQIFIGEGGVGKTTNIFKIAVWYKYKYEAKVLVLSLDTYKIGGAFQTKRLAELLEIDFDIVDIEDFKEIAQSLNKYDYILVDTPGLNKKFSTHDLEELAQRLPFLRFQWVVKATEHFEFGLRLWEKIEKLPVEGVFLTFTDKIKNSLPILWLLESNLPPLTFISNGERVPEDLLKAEEDVLIKLFLRGFE</sequence>
<evidence type="ECO:0000313" key="4">
    <source>
        <dbReference type="EMBL" id="AIH03773.1"/>
    </source>
</evidence>
<gene>
    <name evidence="4" type="ORF">HL41_02600</name>
</gene>
<name>A0A075WTQ6_9BACT</name>
<organism evidence="4 5">
    <name type="scientific">Thermodesulfobacterium commune DSM 2178</name>
    <dbReference type="NCBI Taxonomy" id="289377"/>
    <lineage>
        <taxon>Bacteria</taxon>
        <taxon>Pseudomonadati</taxon>
        <taxon>Thermodesulfobacteriota</taxon>
        <taxon>Thermodesulfobacteria</taxon>
        <taxon>Thermodesulfobacteriales</taxon>
        <taxon>Thermodesulfobacteriaceae</taxon>
        <taxon>Thermodesulfobacterium</taxon>
    </lineage>
</organism>
<dbReference type="Pfam" id="PF00448">
    <property type="entry name" value="SRP54"/>
    <property type="match status" value="1"/>
</dbReference>
<proteinExistence type="predicted"/>
<dbReference type="SUPFAM" id="SSF52540">
    <property type="entry name" value="P-loop containing nucleoside triphosphate hydrolases"/>
    <property type="match status" value="1"/>
</dbReference>
<keyword evidence="5" id="KW-1185">Reference proteome</keyword>
<dbReference type="OrthoDB" id="9778554at2"/>
<dbReference type="Gene3D" id="3.40.50.300">
    <property type="entry name" value="P-loop containing nucleotide triphosphate hydrolases"/>
    <property type="match status" value="1"/>
</dbReference>
<keyword evidence="1" id="KW-0547">Nucleotide-binding</keyword>
<dbReference type="eggNOG" id="COG1419">
    <property type="taxonomic scope" value="Bacteria"/>
</dbReference>
<dbReference type="EMBL" id="CP008796">
    <property type="protein sequence ID" value="AIH03773.1"/>
    <property type="molecule type" value="Genomic_DNA"/>
</dbReference>
<dbReference type="GO" id="GO:0006614">
    <property type="term" value="P:SRP-dependent cotranslational protein targeting to membrane"/>
    <property type="evidence" value="ECO:0007669"/>
    <property type="project" value="InterPro"/>
</dbReference>
<dbReference type="HOGENOM" id="CLU_009301_11_4_0"/>
<dbReference type="AlphaFoldDB" id="A0A075WTQ6"/>
<evidence type="ECO:0000256" key="2">
    <source>
        <dbReference type="ARBA" id="ARBA00023134"/>
    </source>
</evidence>
<dbReference type="InterPro" id="IPR000897">
    <property type="entry name" value="SRP54_GTPase_dom"/>
</dbReference>